<evidence type="ECO:0000256" key="8">
    <source>
        <dbReference type="ARBA" id="ARBA00023186"/>
    </source>
</evidence>
<reference evidence="16 17" key="1">
    <citation type="submission" date="2020-10" db="EMBL/GenBank/DDBJ databases">
        <title>Trueperella pecoris sp. nov. isolated from bovine and porcine specimens.</title>
        <authorList>
            <person name="Schoenecker L."/>
            <person name="Schnydrig P."/>
            <person name="Brodard I."/>
            <person name="Thomann A."/>
            <person name="Hemphill A."/>
            <person name="Rodriguez-Campos S."/>
            <person name="Perreten V."/>
            <person name="Jores J."/>
            <person name="Kittl S."/>
        </authorList>
    </citation>
    <scope>NUCLEOTIDE SEQUENCE [LARGE SCALE GENOMIC DNA]</scope>
    <source>
        <strain evidence="16 17">15A0121</strain>
    </source>
</reference>
<keyword evidence="3 11" id="KW-0479">Metal-binding</keyword>
<dbReference type="GO" id="GO:0051082">
    <property type="term" value="F:unfolded protein binding"/>
    <property type="evidence" value="ECO:0007669"/>
    <property type="project" value="UniProtKB-UniRule"/>
</dbReference>
<dbReference type="Pfam" id="PF00684">
    <property type="entry name" value="DnaJ_CXXCXGXG"/>
    <property type="match status" value="1"/>
</dbReference>
<feature type="binding site" evidence="11">
    <location>
        <position position="182"/>
    </location>
    <ligand>
        <name>Zn(2+)</name>
        <dbReference type="ChEBI" id="CHEBI:29105"/>
        <label>2</label>
    </ligand>
</feature>
<dbReference type="CDD" id="cd06257">
    <property type="entry name" value="DnaJ"/>
    <property type="match status" value="1"/>
</dbReference>
<evidence type="ECO:0000256" key="7">
    <source>
        <dbReference type="ARBA" id="ARBA00023016"/>
    </source>
</evidence>
<comment type="subunit">
    <text evidence="11">Homodimer.</text>
</comment>
<keyword evidence="2 11" id="KW-0235">DNA replication</keyword>
<feature type="binding site" evidence="11">
    <location>
        <position position="199"/>
    </location>
    <ligand>
        <name>Zn(2+)</name>
        <dbReference type="ChEBI" id="CHEBI:29105"/>
        <label>1</label>
    </ligand>
</feature>
<evidence type="ECO:0000256" key="12">
    <source>
        <dbReference type="PROSITE-ProRule" id="PRU00546"/>
    </source>
</evidence>
<evidence type="ECO:0000256" key="4">
    <source>
        <dbReference type="ARBA" id="ARBA00022737"/>
    </source>
</evidence>
<evidence type="ECO:0000313" key="17">
    <source>
        <dbReference type="Proteomes" id="UP000595053"/>
    </source>
</evidence>
<sequence>MADYYDILGVSRNATQAEIKKAYRKKSRELHPDNPNGGSTEKYQEVNTAYEVLSNAEKRQMYDMGGEDALRGGAGGGFSGDFGGFQDIFDTFFGGGNTRRGPASRTRRGQDALVGMSLTLEDVVFGTDKTISHEAIIECPHCLGQMTEPGTEPVICINCDGTGSTQRVTQSLFGPVMSQATCGRCQGYGTIIVTPCGECSGEGRIRANQSVTVKVPAGVEEGMRIRLQGKGDAGLAGGPAGDLFAQVHIEADPVFTRSGDDLLCTLEVPMTSAALGTEISINTFDGERSLTLEPGTQAGQVEVLDGLGVGRLHRRGRGDLKVQIQVATPTKLDARQRELLEEFAAQRGEDTGSLVHSSSSIFDRIWERLSGR</sequence>
<evidence type="ECO:0000256" key="11">
    <source>
        <dbReference type="HAMAP-Rule" id="MF_01152"/>
    </source>
</evidence>
<evidence type="ECO:0000256" key="13">
    <source>
        <dbReference type="SAM" id="MobiDB-lite"/>
    </source>
</evidence>
<dbReference type="SUPFAM" id="SSF46565">
    <property type="entry name" value="Chaperone J-domain"/>
    <property type="match status" value="1"/>
</dbReference>
<feature type="region of interest" description="Disordered" evidence="13">
    <location>
        <begin position="23"/>
        <end position="44"/>
    </location>
</feature>
<dbReference type="NCBIfam" id="NF008035">
    <property type="entry name" value="PRK10767.1"/>
    <property type="match status" value="1"/>
</dbReference>
<dbReference type="PANTHER" id="PTHR43096:SF48">
    <property type="entry name" value="CHAPERONE PROTEIN DNAJ"/>
    <property type="match status" value="1"/>
</dbReference>
<dbReference type="PROSITE" id="PS00636">
    <property type="entry name" value="DNAJ_1"/>
    <property type="match status" value="1"/>
</dbReference>
<evidence type="ECO:0000259" key="15">
    <source>
        <dbReference type="PROSITE" id="PS51188"/>
    </source>
</evidence>
<feature type="domain" description="J" evidence="14">
    <location>
        <begin position="3"/>
        <end position="66"/>
    </location>
</feature>
<comment type="domain">
    <text evidence="11">The J domain is necessary and sufficient to stimulate DnaK ATPase activity. Zinc center 1 plays an important role in the autonomous, DnaK-independent chaperone activity of DnaJ. Zinc center 2 is essential for interaction with DnaK and for DnaJ activity.</text>
</comment>
<dbReference type="InterPro" id="IPR002939">
    <property type="entry name" value="DnaJ_C"/>
</dbReference>
<comment type="function">
    <text evidence="11">Participates actively in the response to hyperosmotic and heat shock by preventing the aggregation of stress-denatured proteins and by disaggregating proteins, also in an autonomous, DnaK-independent fashion. Unfolded proteins bind initially to DnaJ; upon interaction with the DnaJ-bound protein, DnaK hydrolyzes its bound ATP, resulting in the formation of a stable complex. GrpE releases ADP from DnaK; ATP binding to DnaK triggers the release of the substrate protein, thus completing the reaction cycle. Several rounds of ATP-dependent interactions between DnaJ, DnaK and GrpE are required for fully efficient folding. Also involved, together with DnaK and GrpE, in the DNA replication of plasmids through activation of initiation proteins.</text>
</comment>
<keyword evidence="8 11" id="KW-0143">Chaperone</keyword>
<name>A0A7M1QUH9_9ACTO</name>
<dbReference type="InterPro" id="IPR012724">
    <property type="entry name" value="DnaJ"/>
</dbReference>
<evidence type="ECO:0000256" key="2">
    <source>
        <dbReference type="ARBA" id="ARBA00022705"/>
    </source>
</evidence>
<dbReference type="PROSITE" id="PS51188">
    <property type="entry name" value="ZF_CR"/>
    <property type="match status" value="1"/>
</dbReference>
<dbReference type="SUPFAM" id="SSF49493">
    <property type="entry name" value="HSP40/DnaJ peptide-binding domain"/>
    <property type="match status" value="2"/>
</dbReference>
<dbReference type="Pfam" id="PF01556">
    <property type="entry name" value="DnaJ_C"/>
    <property type="match status" value="1"/>
</dbReference>
<dbReference type="InterPro" id="IPR036410">
    <property type="entry name" value="HSP_DnaJ_Cys-rich_dom_sf"/>
</dbReference>
<dbReference type="RefSeq" id="WP_197550637.1">
    <property type="nucleotide sequence ID" value="NZ_CP063213.1"/>
</dbReference>
<evidence type="ECO:0000313" key="16">
    <source>
        <dbReference type="EMBL" id="QOR44807.1"/>
    </source>
</evidence>
<feature type="binding site" evidence="11">
    <location>
        <position position="159"/>
    </location>
    <ligand>
        <name>Zn(2+)</name>
        <dbReference type="ChEBI" id="CHEBI:29105"/>
        <label>2</label>
    </ligand>
</feature>
<dbReference type="GO" id="GO:0008270">
    <property type="term" value="F:zinc ion binding"/>
    <property type="evidence" value="ECO:0007669"/>
    <property type="project" value="UniProtKB-UniRule"/>
</dbReference>
<proteinExistence type="inferred from homology"/>
<dbReference type="AlphaFoldDB" id="A0A7M1QUH9"/>
<keyword evidence="4 11" id="KW-0677">Repeat</keyword>
<dbReference type="PANTHER" id="PTHR43096">
    <property type="entry name" value="DNAJ HOMOLOG 1, MITOCHONDRIAL-RELATED"/>
    <property type="match status" value="1"/>
</dbReference>
<dbReference type="FunFam" id="2.10.230.10:FF:000002">
    <property type="entry name" value="Molecular chaperone DnaJ"/>
    <property type="match status" value="1"/>
</dbReference>
<dbReference type="GO" id="GO:0031072">
    <property type="term" value="F:heat shock protein binding"/>
    <property type="evidence" value="ECO:0007669"/>
    <property type="project" value="InterPro"/>
</dbReference>
<accession>A0A7M1QUH9</accession>
<dbReference type="GO" id="GO:0005737">
    <property type="term" value="C:cytoplasm"/>
    <property type="evidence" value="ECO:0007669"/>
    <property type="project" value="UniProtKB-SubCell"/>
</dbReference>
<keyword evidence="17" id="KW-1185">Reference proteome</keyword>
<evidence type="ECO:0000256" key="9">
    <source>
        <dbReference type="ARBA" id="ARBA00061004"/>
    </source>
</evidence>
<dbReference type="CDD" id="cd10747">
    <property type="entry name" value="DnaJ_C"/>
    <property type="match status" value="1"/>
</dbReference>
<dbReference type="GO" id="GO:0009408">
    <property type="term" value="P:response to heat"/>
    <property type="evidence" value="ECO:0007669"/>
    <property type="project" value="InterPro"/>
</dbReference>
<dbReference type="SUPFAM" id="SSF57938">
    <property type="entry name" value="DnaJ/Hsp40 cysteine-rich domain"/>
    <property type="match status" value="1"/>
</dbReference>
<feature type="binding site" evidence="11">
    <location>
        <position position="156"/>
    </location>
    <ligand>
        <name>Zn(2+)</name>
        <dbReference type="ChEBI" id="CHEBI:29105"/>
        <label>2</label>
    </ligand>
</feature>
<dbReference type="Gene3D" id="2.60.260.20">
    <property type="entry name" value="Urease metallochaperone UreE, N-terminal domain"/>
    <property type="match status" value="2"/>
</dbReference>
<evidence type="ECO:0000256" key="3">
    <source>
        <dbReference type="ARBA" id="ARBA00022723"/>
    </source>
</evidence>
<dbReference type="HAMAP" id="MF_01152">
    <property type="entry name" value="DnaJ"/>
    <property type="match status" value="1"/>
</dbReference>
<dbReference type="FunFam" id="2.60.260.20:FF:000005">
    <property type="entry name" value="Chaperone protein dnaJ 1, mitochondrial"/>
    <property type="match status" value="1"/>
</dbReference>
<dbReference type="Gene3D" id="2.10.230.10">
    <property type="entry name" value="Heat shock protein DnaJ, cysteine-rich domain"/>
    <property type="match status" value="1"/>
</dbReference>
<keyword evidence="7 11" id="KW-0346">Stress response</keyword>
<evidence type="ECO:0000256" key="6">
    <source>
        <dbReference type="ARBA" id="ARBA00022833"/>
    </source>
</evidence>
<dbReference type="InterPro" id="IPR001623">
    <property type="entry name" value="DnaJ_domain"/>
</dbReference>
<comment type="subcellular location">
    <subcellularLocation>
        <location evidence="11">Cytoplasm</location>
    </subcellularLocation>
</comment>
<gene>
    <name evidence="11 16" type="primary">dnaJ</name>
    <name evidence="16" type="ORF">INS88_05745</name>
</gene>
<evidence type="ECO:0000256" key="1">
    <source>
        <dbReference type="ARBA" id="ARBA00022490"/>
    </source>
</evidence>
<dbReference type="Pfam" id="PF00226">
    <property type="entry name" value="DnaJ"/>
    <property type="match status" value="1"/>
</dbReference>
<comment type="cofactor">
    <cofactor evidence="11">
        <name>Zn(2+)</name>
        <dbReference type="ChEBI" id="CHEBI:29105"/>
    </cofactor>
    <text evidence="11">Binds 2 Zn(2+) ions per monomer.</text>
</comment>
<dbReference type="InterPro" id="IPR001305">
    <property type="entry name" value="HSP_DnaJ_Cys-rich_dom"/>
</dbReference>
<dbReference type="InterPro" id="IPR036869">
    <property type="entry name" value="J_dom_sf"/>
</dbReference>
<dbReference type="GO" id="GO:0006260">
    <property type="term" value="P:DNA replication"/>
    <property type="evidence" value="ECO:0007669"/>
    <property type="project" value="UniProtKB-KW"/>
</dbReference>
<organism evidence="16 17">
    <name type="scientific">Trueperella pecoris</name>
    <dbReference type="NCBI Taxonomy" id="2733571"/>
    <lineage>
        <taxon>Bacteria</taxon>
        <taxon>Bacillati</taxon>
        <taxon>Actinomycetota</taxon>
        <taxon>Actinomycetes</taxon>
        <taxon>Actinomycetales</taxon>
        <taxon>Actinomycetaceae</taxon>
        <taxon>Trueperella</taxon>
    </lineage>
</organism>
<dbReference type="PROSITE" id="PS50076">
    <property type="entry name" value="DNAJ_2"/>
    <property type="match status" value="1"/>
</dbReference>
<evidence type="ECO:0000256" key="10">
    <source>
        <dbReference type="ARBA" id="ARBA00067609"/>
    </source>
</evidence>
<keyword evidence="5 11" id="KW-0863">Zinc-finger</keyword>
<evidence type="ECO:0000256" key="5">
    <source>
        <dbReference type="ARBA" id="ARBA00022771"/>
    </source>
</evidence>
<feature type="domain" description="CR-type" evidence="15">
    <location>
        <begin position="126"/>
        <end position="208"/>
    </location>
</feature>
<dbReference type="CDD" id="cd10719">
    <property type="entry name" value="DnaJ_zf"/>
    <property type="match status" value="1"/>
</dbReference>
<dbReference type="InterPro" id="IPR008971">
    <property type="entry name" value="HSP40/DnaJ_pept-bd"/>
</dbReference>
<dbReference type="SMART" id="SM00271">
    <property type="entry name" value="DnaJ"/>
    <property type="match status" value="1"/>
</dbReference>
<dbReference type="Proteomes" id="UP000595053">
    <property type="component" value="Chromosome"/>
</dbReference>
<feature type="binding site" evidence="11">
    <location>
        <position position="142"/>
    </location>
    <ligand>
        <name>Zn(2+)</name>
        <dbReference type="ChEBI" id="CHEBI:29105"/>
        <label>1</label>
    </ligand>
</feature>
<keyword evidence="1 11" id="KW-0963">Cytoplasm</keyword>
<keyword evidence="6 11" id="KW-0862">Zinc</keyword>
<protein>
    <recommendedName>
        <fullName evidence="10 11">Chaperone protein DnaJ</fullName>
    </recommendedName>
</protein>
<feature type="binding site" evidence="11">
    <location>
        <position position="196"/>
    </location>
    <ligand>
        <name>Zn(2+)</name>
        <dbReference type="ChEBI" id="CHEBI:29105"/>
        <label>1</label>
    </ligand>
</feature>
<dbReference type="Gene3D" id="1.10.287.110">
    <property type="entry name" value="DnaJ domain"/>
    <property type="match status" value="1"/>
</dbReference>
<feature type="zinc finger region" description="CR-type" evidence="12">
    <location>
        <begin position="126"/>
        <end position="208"/>
    </location>
</feature>
<feature type="binding site" evidence="11">
    <location>
        <position position="139"/>
    </location>
    <ligand>
        <name>Zn(2+)</name>
        <dbReference type="ChEBI" id="CHEBI:29105"/>
        <label>1</label>
    </ligand>
</feature>
<dbReference type="GO" id="GO:0042026">
    <property type="term" value="P:protein refolding"/>
    <property type="evidence" value="ECO:0007669"/>
    <property type="project" value="TreeGrafter"/>
</dbReference>
<comment type="similarity">
    <text evidence="9 11">Belongs to the DnaJ family.</text>
</comment>
<dbReference type="EMBL" id="CP063213">
    <property type="protein sequence ID" value="QOR44807.1"/>
    <property type="molecule type" value="Genomic_DNA"/>
</dbReference>
<dbReference type="GO" id="GO:0005524">
    <property type="term" value="F:ATP binding"/>
    <property type="evidence" value="ECO:0007669"/>
    <property type="project" value="InterPro"/>
</dbReference>
<dbReference type="InterPro" id="IPR018253">
    <property type="entry name" value="DnaJ_domain_CS"/>
</dbReference>
<feature type="binding site" evidence="11">
    <location>
        <position position="185"/>
    </location>
    <ligand>
        <name>Zn(2+)</name>
        <dbReference type="ChEBI" id="CHEBI:29105"/>
        <label>2</label>
    </ligand>
</feature>
<dbReference type="PRINTS" id="PR00625">
    <property type="entry name" value="JDOMAIN"/>
</dbReference>
<evidence type="ECO:0000259" key="14">
    <source>
        <dbReference type="PROSITE" id="PS50076"/>
    </source>
</evidence>
<comment type="caution">
    <text evidence="11">Lacks conserved residue(s) required for the propagation of feature annotation.</text>
</comment>